<protein>
    <submittedName>
        <fullName evidence="1">Uncharacterized protein</fullName>
    </submittedName>
</protein>
<name>A0A8S5TB68_9CAUD</name>
<proteinExistence type="predicted"/>
<organism evidence="1">
    <name type="scientific">Siphoviridae sp. ctqK313</name>
    <dbReference type="NCBI Taxonomy" id="2827946"/>
    <lineage>
        <taxon>Viruses</taxon>
        <taxon>Duplodnaviria</taxon>
        <taxon>Heunggongvirae</taxon>
        <taxon>Uroviricota</taxon>
        <taxon>Caudoviricetes</taxon>
    </lineage>
</organism>
<dbReference type="EMBL" id="BK032785">
    <property type="protein sequence ID" value="DAF60283.1"/>
    <property type="molecule type" value="Genomic_DNA"/>
</dbReference>
<accession>A0A8S5TB68</accession>
<sequence length="132" mass="15116">MNKMREYERGREDDLDLARRITREGGLEALEKECRFRGVTGIHTSLARKDLDKASEKIKQIVSECCVIMAIAVLHDEFGFGQKRCQKFMAGMDKASDYIDQGLAEWIDYVQAIKEELGIELSFSGEIKRHAE</sequence>
<reference evidence="1" key="1">
    <citation type="journal article" date="2021" name="Proc. Natl. Acad. Sci. U.S.A.">
        <title>A Catalog of Tens of Thousands of Viruses from Human Metagenomes Reveals Hidden Associations with Chronic Diseases.</title>
        <authorList>
            <person name="Tisza M.J."/>
            <person name="Buck C.B."/>
        </authorList>
    </citation>
    <scope>NUCLEOTIDE SEQUENCE</scope>
    <source>
        <strain evidence="1">CtqK313</strain>
    </source>
</reference>
<evidence type="ECO:0000313" key="1">
    <source>
        <dbReference type="EMBL" id="DAF60283.1"/>
    </source>
</evidence>